<evidence type="ECO:0000256" key="2">
    <source>
        <dbReference type="ARBA" id="ARBA00022679"/>
    </source>
</evidence>
<gene>
    <name evidence="5" type="ORF">METZ01_LOCUS34201</name>
</gene>
<dbReference type="PANTHER" id="PTHR47790:SF2">
    <property type="entry name" value="TRNA_TMRNA (URACIL-C(5))-METHYLTRANSFERASE"/>
    <property type="match status" value="1"/>
</dbReference>
<evidence type="ECO:0000313" key="5">
    <source>
        <dbReference type="EMBL" id="SUZ81347.1"/>
    </source>
</evidence>
<dbReference type="Gene3D" id="3.40.50.150">
    <property type="entry name" value="Vaccinia Virus protein VP39"/>
    <property type="match status" value="1"/>
</dbReference>
<dbReference type="PROSITE" id="PS01230">
    <property type="entry name" value="TRMA_1"/>
    <property type="match status" value="1"/>
</dbReference>
<name>A0A381QU75_9ZZZZ</name>
<dbReference type="GO" id="GO:0030697">
    <property type="term" value="F:tRNA (uracil(54)-C5)-methyltransferase activity, S-adenosyl methionine-dependent"/>
    <property type="evidence" value="ECO:0007669"/>
    <property type="project" value="InterPro"/>
</dbReference>
<accession>A0A381QU75</accession>
<keyword evidence="2" id="KW-0808">Transferase</keyword>
<dbReference type="InterPro" id="IPR030390">
    <property type="entry name" value="MeTrfase_TrmA_AS"/>
</dbReference>
<dbReference type="InterPro" id="IPR029063">
    <property type="entry name" value="SAM-dependent_MTases_sf"/>
</dbReference>
<feature type="non-terminal residue" evidence="5">
    <location>
        <position position="286"/>
    </location>
</feature>
<sequence>MVKNNKKIFIDNLEICDEKINNIINQLKKYVTDMESIKEKLFQAEIQVARNGEGMVSLIYHKSLDTNWIEDAQNLSSKIGVSIIGRSKKQKLVIGKDFVTETYKVKDQTIQIDLYEQCFSQTNPYICDQMLSWVHERKDLSSDITELHCGIGTFTALLSSIFSKVLATENSRPSIKALEKNLKNNVMTNVQFARMSGLETLEALNEVRVFNRLKHVNLKSLKRDVLFLDPPRSGVDSLSLDLIKQLNFKEIIYLSCGFSSLKSNVNDLLSDYRIEKAAFFDQFPFT</sequence>
<dbReference type="PANTHER" id="PTHR47790">
    <property type="entry name" value="TRNA/TMRNA (URACIL-C(5))-METHYLTRANSFERASE"/>
    <property type="match status" value="1"/>
</dbReference>
<dbReference type="AlphaFoldDB" id="A0A381QU75"/>
<dbReference type="PROSITE" id="PS51687">
    <property type="entry name" value="SAM_MT_RNA_M5U"/>
    <property type="match status" value="1"/>
</dbReference>
<evidence type="ECO:0000256" key="1">
    <source>
        <dbReference type="ARBA" id="ARBA00022603"/>
    </source>
</evidence>
<dbReference type="SUPFAM" id="SSF53335">
    <property type="entry name" value="S-adenosyl-L-methionine-dependent methyltransferases"/>
    <property type="match status" value="1"/>
</dbReference>
<dbReference type="InterPro" id="IPR011869">
    <property type="entry name" value="TrmA_MeTrfase"/>
</dbReference>
<dbReference type="GO" id="GO:0032259">
    <property type="term" value="P:methylation"/>
    <property type="evidence" value="ECO:0007669"/>
    <property type="project" value="UniProtKB-KW"/>
</dbReference>
<keyword evidence="4" id="KW-0819">tRNA processing</keyword>
<dbReference type="InterPro" id="IPR010280">
    <property type="entry name" value="U5_MeTrfase_fam"/>
</dbReference>
<dbReference type="Pfam" id="PF05958">
    <property type="entry name" value="tRNA_U5-meth_tr"/>
    <property type="match status" value="1"/>
</dbReference>
<dbReference type="GO" id="GO:0000049">
    <property type="term" value="F:tRNA binding"/>
    <property type="evidence" value="ECO:0007669"/>
    <property type="project" value="TreeGrafter"/>
</dbReference>
<dbReference type="GO" id="GO:0008033">
    <property type="term" value="P:tRNA processing"/>
    <property type="evidence" value="ECO:0007669"/>
    <property type="project" value="UniProtKB-KW"/>
</dbReference>
<protein>
    <submittedName>
        <fullName evidence="5">Uncharacterized protein</fullName>
    </submittedName>
</protein>
<evidence type="ECO:0000256" key="4">
    <source>
        <dbReference type="ARBA" id="ARBA00022694"/>
    </source>
</evidence>
<proteinExistence type="predicted"/>
<reference evidence="5" key="1">
    <citation type="submission" date="2018-05" db="EMBL/GenBank/DDBJ databases">
        <authorList>
            <person name="Lanie J.A."/>
            <person name="Ng W.-L."/>
            <person name="Kazmierczak K.M."/>
            <person name="Andrzejewski T.M."/>
            <person name="Davidsen T.M."/>
            <person name="Wayne K.J."/>
            <person name="Tettelin H."/>
            <person name="Glass J.I."/>
            <person name="Rusch D."/>
            <person name="Podicherti R."/>
            <person name="Tsui H.-C.T."/>
            <person name="Winkler M.E."/>
        </authorList>
    </citation>
    <scope>NUCLEOTIDE SEQUENCE</scope>
</reference>
<dbReference type="GO" id="GO:0019843">
    <property type="term" value="F:rRNA binding"/>
    <property type="evidence" value="ECO:0007669"/>
    <property type="project" value="TreeGrafter"/>
</dbReference>
<feature type="non-terminal residue" evidence="5">
    <location>
        <position position="1"/>
    </location>
</feature>
<keyword evidence="1" id="KW-0489">Methyltransferase</keyword>
<dbReference type="Gene3D" id="2.40.50.1070">
    <property type="match status" value="1"/>
</dbReference>
<keyword evidence="3" id="KW-0949">S-adenosyl-L-methionine</keyword>
<organism evidence="5">
    <name type="scientific">marine metagenome</name>
    <dbReference type="NCBI Taxonomy" id="408172"/>
    <lineage>
        <taxon>unclassified sequences</taxon>
        <taxon>metagenomes</taxon>
        <taxon>ecological metagenomes</taxon>
    </lineage>
</organism>
<dbReference type="EMBL" id="UINC01001464">
    <property type="protein sequence ID" value="SUZ81347.1"/>
    <property type="molecule type" value="Genomic_DNA"/>
</dbReference>
<evidence type="ECO:0000256" key="3">
    <source>
        <dbReference type="ARBA" id="ARBA00022691"/>
    </source>
</evidence>
<dbReference type="GO" id="GO:0005829">
    <property type="term" value="C:cytosol"/>
    <property type="evidence" value="ECO:0007669"/>
    <property type="project" value="TreeGrafter"/>
</dbReference>